<reference evidence="3" key="1">
    <citation type="submission" date="2025-08" db="UniProtKB">
        <authorList>
            <consortium name="RefSeq"/>
        </authorList>
    </citation>
    <scope>IDENTIFICATION</scope>
    <source>
        <tissue evidence="3">Whole larval tissue</tissue>
    </source>
</reference>
<dbReference type="OrthoDB" id="25987at2759"/>
<organism evidence="2 3">
    <name type="scientific">Spodoptera frugiperda</name>
    <name type="common">Fall armyworm</name>
    <dbReference type="NCBI Taxonomy" id="7108"/>
    <lineage>
        <taxon>Eukaryota</taxon>
        <taxon>Metazoa</taxon>
        <taxon>Ecdysozoa</taxon>
        <taxon>Arthropoda</taxon>
        <taxon>Hexapoda</taxon>
        <taxon>Insecta</taxon>
        <taxon>Pterygota</taxon>
        <taxon>Neoptera</taxon>
        <taxon>Endopterygota</taxon>
        <taxon>Lepidoptera</taxon>
        <taxon>Glossata</taxon>
        <taxon>Ditrysia</taxon>
        <taxon>Noctuoidea</taxon>
        <taxon>Noctuidae</taxon>
        <taxon>Amphipyrinae</taxon>
        <taxon>Spodoptera</taxon>
    </lineage>
</organism>
<dbReference type="PANTHER" id="PTHR15665:SF1">
    <property type="entry name" value="PROTEIN ASTEROID HOMOLOG 1"/>
    <property type="match status" value="1"/>
</dbReference>
<accession>A0A9R0DF67</accession>
<evidence type="ECO:0000313" key="2">
    <source>
        <dbReference type="Proteomes" id="UP000829999"/>
    </source>
</evidence>
<dbReference type="SUPFAM" id="SSF88723">
    <property type="entry name" value="PIN domain-like"/>
    <property type="match status" value="1"/>
</dbReference>
<sequence>MRIYYFPKLVADTAEEFELKNCSVVIDGQNFLHNKYQSSKIPFTFGGDMDRYATHVHDNLLNMFKKANVKCYFVFKGGDTDINKKIKKFGRFVFDKSVNKAEFLRPILLRDTNVQIVHDAGSQHAFCITESKDDCIALATRLECPIISNDIEYCFRTAPYIPETTLAFDSTTNTIHCRRYTLQNFLRRNNLTESKMVIFRCLSDAIFPGKFFDELLRSWNVVNESNEEDYYVRNQQLILWLSQHEEQEIRRSISEYLQSEDDRSKFWAAHKSTLLDIPKTEGGFATEYLINSQLDIGVEDPDWFEKGVVCEHIPSMYVNLYKWRVVQGSWFDRQDNNNNDSFLLSIDITKYAYNLLTNYKRATLKLYHDNENYTEIDTVDPCVPRPDYDCQVSVFENGWEDIDRWNLFQHFLQHKGINIEMLSKLPDDSVLLFIALVYFACRKEDVSKETRAIILCYVLLNAQSLLGTDLKDLKEANRVKGYFESGKRRYVGQVMKNFDEFLFCLQQMNYLNKLCGSPYKETCYSRVCKGTLIYSLFIAMDISLKPCDVFISDSLKYAPSVLTLFNKLIRSYKALLSTAK</sequence>
<evidence type="ECO:0000313" key="3">
    <source>
        <dbReference type="RefSeq" id="XP_035450776.2"/>
    </source>
</evidence>
<dbReference type="AlphaFoldDB" id="A0A9R0DF67"/>
<keyword evidence="2" id="KW-1185">Reference proteome</keyword>
<dbReference type="Gene3D" id="3.40.50.1010">
    <property type="entry name" value="5'-nuclease"/>
    <property type="match status" value="1"/>
</dbReference>
<dbReference type="Proteomes" id="UP000829999">
    <property type="component" value="Chromosome 17"/>
</dbReference>
<evidence type="ECO:0000256" key="1">
    <source>
        <dbReference type="ARBA" id="ARBA00007398"/>
    </source>
</evidence>
<dbReference type="GeneID" id="118276548"/>
<name>A0A9R0DF67_SPOFR</name>
<dbReference type="RefSeq" id="XP_035450776.2">
    <property type="nucleotide sequence ID" value="XM_035594883.2"/>
</dbReference>
<gene>
    <name evidence="3" type="primary">LOC118276548</name>
</gene>
<proteinExistence type="inferred from homology"/>
<dbReference type="InterPro" id="IPR026832">
    <property type="entry name" value="Asteroid"/>
</dbReference>
<dbReference type="InterPro" id="IPR029060">
    <property type="entry name" value="PIN-like_dom_sf"/>
</dbReference>
<comment type="similarity">
    <text evidence="1">Belongs to the asteroid family.</text>
</comment>
<dbReference type="PANTHER" id="PTHR15665">
    <property type="entry name" value="ASTEROID PROTEIN"/>
    <property type="match status" value="1"/>
</dbReference>
<protein>
    <submittedName>
        <fullName evidence="3">Uncharacterized protein LOC118276548</fullName>
    </submittedName>
</protein>